<proteinExistence type="inferred from homology"/>
<dbReference type="PANTHER" id="PTHR34448:SF3">
    <property type="entry name" value="AMINOPEPTIDASE AMPS"/>
    <property type="match status" value="1"/>
</dbReference>
<evidence type="ECO:0000256" key="3">
    <source>
        <dbReference type="ARBA" id="ARBA00001947"/>
    </source>
</evidence>
<evidence type="ECO:0000256" key="9">
    <source>
        <dbReference type="ARBA" id="ARBA00023049"/>
    </source>
</evidence>
<comment type="cofactor">
    <cofactor evidence="3">
        <name>Zn(2+)</name>
        <dbReference type="ChEBI" id="CHEBI:29105"/>
    </cofactor>
</comment>
<reference evidence="10 11" key="1">
    <citation type="submission" date="2022-01" db="EMBL/GenBank/DDBJ databases">
        <authorList>
            <person name="Won M."/>
            <person name="Kim S.-J."/>
            <person name="Kwon S.-W."/>
        </authorList>
    </citation>
    <scope>NUCLEOTIDE SEQUENCE [LARGE SCALE GENOMIC DNA]</scope>
    <source>
        <strain evidence="10 11">KCTC 23505</strain>
    </source>
</reference>
<evidence type="ECO:0000313" key="10">
    <source>
        <dbReference type="EMBL" id="MCF3948829.1"/>
    </source>
</evidence>
<dbReference type="Proteomes" id="UP001521209">
    <property type="component" value="Unassembled WGS sequence"/>
</dbReference>
<keyword evidence="9" id="KW-0482">Metalloprotease</keyword>
<gene>
    <name evidence="10" type="ORF">L2A60_19485</name>
</gene>
<dbReference type="GO" id="GO:0004177">
    <property type="term" value="F:aminopeptidase activity"/>
    <property type="evidence" value="ECO:0007669"/>
    <property type="project" value="UniProtKB-KW"/>
</dbReference>
<evidence type="ECO:0000256" key="2">
    <source>
        <dbReference type="ARBA" id="ARBA00001946"/>
    </source>
</evidence>
<accession>A0ABS9E1D8</accession>
<evidence type="ECO:0000256" key="1">
    <source>
        <dbReference type="ARBA" id="ARBA00001941"/>
    </source>
</evidence>
<dbReference type="PANTHER" id="PTHR34448">
    <property type="entry name" value="AMINOPEPTIDASE"/>
    <property type="match status" value="1"/>
</dbReference>
<comment type="cofactor">
    <cofactor evidence="1">
        <name>Co(2+)</name>
        <dbReference type="ChEBI" id="CHEBI:48828"/>
    </cofactor>
</comment>
<dbReference type="PRINTS" id="PR00919">
    <property type="entry name" value="THERMOPTASE"/>
</dbReference>
<evidence type="ECO:0000256" key="7">
    <source>
        <dbReference type="ARBA" id="ARBA00022723"/>
    </source>
</evidence>
<dbReference type="EMBL" id="JAKGBZ010000089">
    <property type="protein sequence ID" value="MCF3948829.1"/>
    <property type="molecule type" value="Genomic_DNA"/>
</dbReference>
<dbReference type="RefSeq" id="WP_235706138.1">
    <property type="nucleotide sequence ID" value="NZ_JAKGBZ010000089.1"/>
</dbReference>
<keyword evidence="6" id="KW-0645">Protease</keyword>
<evidence type="ECO:0000313" key="11">
    <source>
        <dbReference type="Proteomes" id="UP001521209"/>
    </source>
</evidence>
<comment type="similarity">
    <text evidence="4">Belongs to the peptidase M29 family.</text>
</comment>
<dbReference type="Gene3D" id="3.40.1830.10">
    <property type="entry name" value="Thermophilic metalloprotease (M29)"/>
    <property type="match status" value="1"/>
</dbReference>
<dbReference type="InterPro" id="IPR052170">
    <property type="entry name" value="M29_Exopeptidase"/>
</dbReference>
<protein>
    <submittedName>
        <fullName evidence="10">Aminopeptidase</fullName>
    </submittedName>
</protein>
<keyword evidence="7" id="KW-0479">Metal-binding</keyword>
<keyword evidence="5 10" id="KW-0031">Aminopeptidase</keyword>
<evidence type="ECO:0000256" key="8">
    <source>
        <dbReference type="ARBA" id="ARBA00022801"/>
    </source>
</evidence>
<name>A0ABS9E1D8_9PROT</name>
<evidence type="ECO:0000256" key="6">
    <source>
        <dbReference type="ARBA" id="ARBA00022670"/>
    </source>
</evidence>
<dbReference type="Pfam" id="PF02073">
    <property type="entry name" value="Peptidase_M29"/>
    <property type="match status" value="1"/>
</dbReference>
<keyword evidence="8" id="KW-0378">Hydrolase</keyword>
<dbReference type="InterPro" id="IPR035097">
    <property type="entry name" value="M29_N-terminal"/>
</dbReference>
<comment type="cofactor">
    <cofactor evidence="2">
        <name>Mg(2+)</name>
        <dbReference type="ChEBI" id="CHEBI:18420"/>
    </cofactor>
</comment>
<organism evidence="10 11">
    <name type="scientific">Acidiphilium iwatense</name>
    <dbReference type="NCBI Taxonomy" id="768198"/>
    <lineage>
        <taxon>Bacteria</taxon>
        <taxon>Pseudomonadati</taxon>
        <taxon>Pseudomonadota</taxon>
        <taxon>Alphaproteobacteria</taxon>
        <taxon>Acetobacterales</taxon>
        <taxon>Acidocellaceae</taxon>
        <taxon>Acidiphilium</taxon>
    </lineage>
</organism>
<dbReference type="SUPFAM" id="SSF144052">
    <property type="entry name" value="Thermophilic metalloprotease-like"/>
    <property type="match status" value="1"/>
</dbReference>
<evidence type="ECO:0000256" key="5">
    <source>
        <dbReference type="ARBA" id="ARBA00022438"/>
    </source>
</evidence>
<keyword evidence="11" id="KW-1185">Reference proteome</keyword>
<comment type="caution">
    <text evidence="10">The sequence shown here is derived from an EMBL/GenBank/DDBJ whole genome shotgun (WGS) entry which is preliminary data.</text>
</comment>
<sequence>MTRDKKLGRLAEIAVKIGVNVQKGQELIVNAPIEAQELVRRIAEHAYRAGATLVVPFFADDATQRARYLHAGDESFDFAPAWMGEAMAKAIGNGAAMLTVVGSDPMLLADCDPARIGRAQRAAAAAMKPVRNLLSGFATNWSILSFATPAWARAIFPDIAEGEAVAKLWDAIFAVTRVDLPDPIEAWRDHAASLLDRCGILNNKRFAALHFRGPGTDLRVGLAENHLWAGGAIEACNGVVCLPNMPTEEVFSMPHKNNVEGIVSATKPLVYGGVLIEGISVRFEAGRIVEVHASKGEDVFKSLIDTDEGASRLGEVALVPDASPVSRAGLIFRNTLFDENAASHIALGQALALNMKGGCDAAQGANESMIHVDWMIGSAQIDVDGIAASGTAEPVMRAGAFVIRN</sequence>
<dbReference type="InterPro" id="IPR000787">
    <property type="entry name" value="Peptidase_M29"/>
</dbReference>
<evidence type="ECO:0000256" key="4">
    <source>
        <dbReference type="ARBA" id="ARBA00008236"/>
    </source>
</evidence>